<dbReference type="CDD" id="cd00616">
    <property type="entry name" value="AHBA_syn"/>
    <property type="match status" value="1"/>
</dbReference>
<dbReference type="InterPro" id="IPR015424">
    <property type="entry name" value="PyrdxlP-dep_Trfase"/>
</dbReference>
<dbReference type="InterPro" id="IPR000653">
    <property type="entry name" value="DegT/StrS_aminotransferase"/>
</dbReference>
<dbReference type="GO" id="GO:0008483">
    <property type="term" value="F:transaminase activity"/>
    <property type="evidence" value="ECO:0007669"/>
    <property type="project" value="TreeGrafter"/>
</dbReference>
<dbReference type="PANTHER" id="PTHR30244">
    <property type="entry name" value="TRANSAMINASE"/>
    <property type="match status" value="1"/>
</dbReference>
<evidence type="ECO:0000313" key="1">
    <source>
        <dbReference type="EMBL" id="SVB41761.1"/>
    </source>
</evidence>
<name>A0A382DVI5_9ZZZZ</name>
<dbReference type="GO" id="GO:0030170">
    <property type="term" value="F:pyridoxal phosphate binding"/>
    <property type="evidence" value="ECO:0007669"/>
    <property type="project" value="TreeGrafter"/>
</dbReference>
<dbReference type="PIRSF" id="PIRSF000390">
    <property type="entry name" value="PLP_StrS"/>
    <property type="match status" value="1"/>
</dbReference>
<dbReference type="GO" id="GO:0000271">
    <property type="term" value="P:polysaccharide biosynthetic process"/>
    <property type="evidence" value="ECO:0007669"/>
    <property type="project" value="TreeGrafter"/>
</dbReference>
<dbReference type="EMBL" id="UINC01041041">
    <property type="protein sequence ID" value="SVB41761.1"/>
    <property type="molecule type" value="Genomic_DNA"/>
</dbReference>
<accession>A0A382DVI5</accession>
<proteinExistence type="predicted"/>
<gene>
    <name evidence="1" type="ORF">METZ01_LOCUS194615</name>
</gene>
<organism evidence="1">
    <name type="scientific">marine metagenome</name>
    <dbReference type="NCBI Taxonomy" id="408172"/>
    <lineage>
        <taxon>unclassified sequences</taxon>
        <taxon>metagenomes</taxon>
        <taxon>ecological metagenomes</taxon>
    </lineage>
</organism>
<dbReference type="Pfam" id="PF01041">
    <property type="entry name" value="DegT_DnrJ_EryC1"/>
    <property type="match status" value="1"/>
</dbReference>
<dbReference type="Gene3D" id="3.90.1150.10">
    <property type="entry name" value="Aspartate Aminotransferase, domain 1"/>
    <property type="match status" value="1"/>
</dbReference>
<reference evidence="1" key="1">
    <citation type="submission" date="2018-05" db="EMBL/GenBank/DDBJ databases">
        <authorList>
            <person name="Lanie J.A."/>
            <person name="Ng W.-L."/>
            <person name="Kazmierczak K.M."/>
            <person name="Andrzejewski T.M."/>
            <person name="Davidsen T.M."/>
            <person name="Wayne K.J."/>
            <person name="Tettelin H."/>
            <person name="Glass J.I."/>
            <person name="Rusch D."/>
            <person name="Podicherti R."/>
            <person name="Tsui H.-C.T."/>
            <person name="Winkler M.E."/>
        </authorList>
    </citation>
    <scope>NUCLEOTIDE SEQUENCE</scope>
</reference>
<dbReference type="Gene3D" id="3.40.640.10">
    <property type="entry name" value="Type I PLP-dependent aspartate aminotransferase-like (Major domain)"/>
    <property type="match status" value="1"/>
</dbReference>
<protein>
    <recommendedName>
        <fullName evidence="2">Glutamine--scyllo-inositol transaminase</fullName>
    </recommendedName>
</protein>
<dbReference type="AlphaFoldDB" id="A0A382DVI5"/>
<sequence>MSKPIKLFDPKIDNSEKRIINKVLQSHLWASGSGTNYVQQFENKFSRYTNSDDCVSVNSGTAALNLALSAAKIKNTEVILPSLTFVSTANAVMINGGKPIFADVDPTNLCIDPQSIKKLITKKTSTILPVHFAGMPCGLNEITNICKEKNLTLVEDAAHAVGSKYENKRIGGHGDFVCFSFHPVKNLAMPTGGIISINHKNHKKISKYLKAMRWCGITDRKGSFYDVKELGNNYYMNEFSAAIGLMQLKKVNMMNDRRQEIAKRYDTEITIEKKIPFRKYCSYHIYWILVKNRNRFMKIMAENGVETGVHYRPVHNFTFYKNSSRLPITDKISKQIVSIPMHPNLSNYEVGKIIRLVNKFS</sequence>
<dbReference type="PANTHER" id="PTHR30244:SF34">
    <property type="entry name" value="DTDP-4-AMINO-4,6-DIDEOXYGALACTOSE TRANSAMINASE"/>
    <property type="match status" value="1"/>
</dbReference>
<dbReference type="InterPro" id="IPR015422">
    <property type="entry name" value="PyrdxlP-dep_Trfase_small"/>
</dbReference>
<dbReference type="InterPro" id="IPR015421">
    <property type="entry name" value="PyrdxlP-dep_Trfase_major"/>
</dbReference>
<evidence type="ECO:0008006" key="2">
    <source>
        <dbReference type="Google" id="ProtNLM"/>
    </source>
</evidence>
<dbReference type="SUPFAM" id="SSF53383">
    <property type="entry name" value="PLP-dependent transferases"/>
    <property type="match status" value="1"/>
</dbReference>